<dbReference type="KEGG" id="plut:EI981_16315"/>
<dbReference type="Pfam" id="PF12833">
    <property type="entry name" value="HTH_18"/>
    <property type="match status" value="1"/>
</dbReference>
<dbReference type="InterPro" id="IPR009057">
    <property type="entry name" value="Homeodomain-like_sf"/>
</dbReference>
<protein>
    <submittedName>
        <fullName evidence="5">AraC family transcriptional regulator</fullName>
    </submittedName>
</protein>
<feature type="domain" description="HTH araC/xylS-type" evidence="4">
    <location>
        <begin position="187"/>
        <end position="285"/>
    </location>
</feature>
<dbReference type="SUPFAM" id="SSF51215">
    <property type="entry name" value="Regulatory protein AraC"/>
    <property type="match status" value="1"/>
</dbReference>
<evidence type="ECO:0000256" key="2">
    <source>
        <dbReference type="ARBA" id="ARBA00023125"/>
    </source>
</evidence>
<keyword evidence="6" id="KW-1185">Reference proteome</keyword>
<dbReference type="SMART" id="SM00342">
    <property type="entry name" value="HTH_ARAC"/>
    <property type="match status" value="1"/>
</dbReference>
<gene>
    <name evidence="5" type="ORF">EI981_16315</name>
</gene>
<dbReference type="Gene3D" id="1.10.10.60">
    <property type="entry name" value="Homeodomain-like"/>
    <property type="match status" value="2"/>
</dbReference>
<dbReference type="AlphaFoldDB" id="A0A3S9UZT6"/>
<evidence type="ECO:0000256" key="3">
    <source>
        <dbReference type="ARBA" id="ARBA00023163"/>
    </source>
</evidence>
<dbReference type="PROSITE" id="PS01124">
    <property type="entry name" value="HTH_ARAC_FAMILY_2"/>
    <property type="match status" value="1"/>
</dbReference>
<dbReference type="InterPro" id="IPR020449">
    <property type="entry name" value="Tscrpt_reg_AraC-type_HTH"/>
</dbReference>
<dbReference type="SUPFAM" id="SSF46689">
    <property type="entry name" value="Homeodomain-like"/>
    <property type="match status" value="2"/>
</dbReference>
<keyword evidence="1" id="KW-0805">Transcription regulation</keyword>
<dbReference type="PANTHER" id="PTHR43280:SF28">
    <property type="entry name" value="HTH-TYPE TRANSCRIPTIONAL ACTIVATOR RHAS"/>
    <property type="match status" value="1"/>
</dbReference>
<dbReference type="EMBL" id="CP034346">
    <property type="protein sequence ID" value="AZS15845.1"/>
    <property type="molecule type" value="Genomic_DNA"/>
</dbReference>
<evidence type="ECO:0000313" key="5">
    <source>
        <dbReference type="EMBL" id="AZS15845.1"/>
    </source>
</evidence>
<dbReference type="OrthoDB" id="506156at2"/>
<name>A0A3S9UZT6_9BACL</name>
<dbReference type="GO" id="GO:0043565">
    <property type="term" value="F:sequence-specific DNA binding"/>
    <property type="evidence" value="ECO:0007669"/>
    <property type="project" value="InterPro"/>
</dbReference>
<keyword evidence="2" id="KW-0238">DNA-binding</keyword>
<dbReference type="InterPro" id="IPR014710">
    <property type="entry name" value="RmlC-like_jellyroll"/>
</dbReference>
<evidence type="ECO:0000313" key="6">
    <source>
        <dbReference type="Proteomes" id="UP000270678"/>
    </source>
</evidence>
<dbReference type="Gene3D" id="2.60.120.10">
    <property type="entry name" value="Jelly Rolls"/>
    <property type="match status" value="1"/>
</dbReference>
<keyword evidence="3" id="KW-0804">Transcription</keyword>
<dbReference type="PROSITE" id="PS00041">
    <property type="entry name" value="HTH_ARAC_FAMILY_1"/>
    <property type="match status" value="1"/>
</dbReference>
<evidence type="ECO:0000256" key="1">
    <source>
        <dbReference type="ARBA" id="ARBA00023015"/>
    </source>
</evidence>
<dbReference type="InterPro" id="IPR003313">
    <property type="entry name" value="AraC-bd"/>
</dbReference>
<dbReference type="Pfam" id="PF02311">
    <property type="entry name" value="AraC_binding"/>
    <property type="match status" value="1"/>
</dbReference>
<evidence type="ECO:0000259" key="4">
    <source>
        <dbReference type="PROSITE" id="PS01124"/>
    </source>
</evidence>
<sequence>MEGLEMEINFYESELFYISREKKIHSSIPSHHYHDAYEILYIISGELYYFIGDRTYQVVSGVLLLINMNEVHRLINSNGAEYERVTLLFKKEALQSLLPEAEDLDLFNYFRSDSNAVKLRGHEQNFVEDLFDKIIREDTSNSTNKSASSELYVRLMLMELLIFIQRKFVNGHNDYFIESNRTYRQISQIIHHIHENYNQRLTLEDISKKFYLSLSHLSRTFKESTGFTFIEYVNNVRVKEACTLLKSSKLTVSEIAELVGFESQTHFGRIFKSIVGVPPLKYRKMNYS</sequence>
<dbReference type="GO" id="GO:0003700">
    <property type="term" value="F:DNA-binding transcription factor activity"/>
    <property type="evidence" value="ECO:0007669"/>
    <property type="project" value="InterPro"/>
</dbReference>
<dbReference type="InterPro" id="IPR037923">
    <property type="entry name" value="HTH-like"/>
</dbReference>
<accession>A0A3S9UZT6</accession>
<proteinExistence type="predicted"/>
<dbReference type="InterPro" id="IPR018060">
    <property type="entry name" value="HTH_AraC"/>
</dbReference>
<dbReference type="PRINTS" id="PR00032">
    <property type="entry name" value="HTHARAC"/>
</dbReference>
<dbReference type="PANTHER" id="PTHR43280">
    <property type="entry name" value="ARAC-FAMILY TRANSCRIPTIONAL REGULATOR"/>
    <property type="match status" value="1"/>
</dbReference>
<dbReference type="InterPro" id="IPR018062">
    <property type="entry name" value="HTH_AraC-typ_CS"/>
</dbReference>
<reference evidence="6" key="1">
    <citation type="submission" date="2018-12" db="EMBL/GenBank/DDBJ databases">
        <title>Complete genome sequence of Paenibacillus sp. MBLB1234.</title>
        <authorList>
            <person name="Nam Y.-D."/>
            <person name="Kang J."/>
            <person name="Chung W.-H."/>
            <person name="Park Y.S."/>
        </authorList>
    </citation>
    <scope>NUCLEOTIDE SEQUENCE [LARGE SCALE GENOMIC DNA]</scope>
    <source>
        <strain evidence="6">MBLB1234</strain>
    </source>
</reference>
<dbReference type="Proteomes" id="UP000270678">
    <property type="component" value="Chromosome"/>
</dbReference>
<organism evidence="5 6">
    <name type="scientific">Paenibacillus lutimineralis</name>
    <dbReference type="NCBI Taxonomy" id="2707005"/>
    <lineage>
        <taxon>Bacteria</taxon>
        <taxon>Bacillati</taxon>
        <taxon>Bacillota</taxon>
        <taxon>Bacilli</taxon>
        <taxon>Bacillales</taxon>
        <taxon>Paenibacillaceae</taxon>
        <taxon>Paenibacillus</taxon>
    </lineage>
</organism>